<dbReference type="GO" id="GO:0016787">
    <property type="term" value="F:hydrolase activity"/>
    <property type="evidence" value="ECO:0007669"/>
    <property type="project" value="UniProtKB-KW"/>
</dbReference>
<dbReference type="Proteomes" id="UP001601444">
    <property type="component" value="Unassembled WGS sequence"/>
</dbReference>
<accession>A0ABW6PWZ8</accession>
<keyword evidence="3" id="KW-1185">Reference proteome</keyword>
<dbReference type="GO" id="GO:0004519">
    <property type="term" value="F:endonuclease activity"/>
    <property type="evidence" value="ECO:0007669"/>
    <property type="project" value="UniProtKB-KW"/>
</dbReference>
<dbReference type="SUPFAM" id="SSF54060">
    <property type="entry name" value="His-Me finger endonucleases"/>
    <property type="match status" value="1"/>
</dbReference>
<gene>
    <name evidence="2" type="ORF">ACFYTF_29425</name>
</gene>
<organism evidence="2 3">
    <name type="scientific">Nocardia thailandica</name>
    <dbReference type="NCBI Taxonomy" id="257275"/>
    <lineage>
        <taxon>Bacteria</taxon>
        <taxon>Bacillati</taxon>
        <taxon>Actinomycetota</taxon>
        <taxon>Actinomycetes</taxon>
        <taxon>Mycobacteriales</taxon>
        <taxon>Nocardiaceae</taxon>
        <taxon>Nocardia</taxon>
    </lineage>
</organism>
<dbReference type="RefSeq" id="WP_387703145.1">
    <property type="nucleotide sequence ID" value="NZ_JBIAMX010000029.1"/>
</dbReference>
<keyword evidence="2" id="KW-0378">Hydrolase</keyword>
<comment type="caution">
    <text evidence="2">The sequence shown here is derived from an EMBL/GenBank/DDBJ whole genome shotgun (WGS) entry which is preliminary data.</text>
</comment>
<dbReference type="Gene3D" id="3.90.75.10">
    <property type="entry name" value="Homing Intron 3 (I-ppo) Encoded Endonuclease, Chain A"/>
    <property type="match status" value="1"/>
</dbReference>
<reference evidence="2 3" key="1">
    <citation type="submission" date="2024-10" db="EMBL/GenBank/DDBJ databases">
        <title>The Natural Products Discovery Center: Release of the First 8490 Sequenced Strains for Exploring Actinobacteria Biosynthetic Diversity.</title>
        <authorList>
            <person name="Kalkreuter E."/>
            <person name="Kautsar S.A."/>
            <person name="Yang D."/>
            <person name="Bader C.D."/>
            <person name="Teijaro C.N."/>
            <person name="Fluegel L."/>
            <person name="Davis C.M."/>
            <person name="Simpson J.R."/>
            <person name="Lauterbach L."/>
            <person name="Steele A.D."/>
            <person name="Gui C."/>
            <person name="Meng S."/>
            <person name="Li G."/>
            <person name="Viehrig K."/>
            <person name="Ye F."/>
            <person name="Su P."/>
            <person name="Kiefer A.F."/>
            <person name="Nichols A."/>
            <person name="Cepeda A.J."/>
            <person name="Yan W."/>
            <person name="Fan B."/>
            <person name="Jiang Y."/>
            <person name="Adhikari A."/>
            <person name="Zheng C.-J."/>
            <person name="Schuster L."/>
            <person name="Cowan T.M."/>
            <person name="Smanski M.J."/>
            <person name="Chevrette M.G."/>
            <person name="De Carvalho L.P.S."/>
            <person name="Shen B."/>
        </authorList>
    </citation>
    <scope>NUCLEOTIDE SEQUENCE [LARGE SCALE GENOMIC DNA]</scope>
    <source>
        <strain evidence="2 3">NPDC004045</strain>
    </source>
</reference>
<keyword evidence="2" id="KW-0540">Nuclease</keyword>
<evidence type="ECO:0000259" key="1">
    <source>
        <dbReference type="Pfam" id="PF13392"/>
    </source>
</evidence>
<sequence length="149" mass="17035">MLKDHTPPEQRWRTSYIEDGNGCWVWQGVKSRGYGIISCGAHSQKFAHRFVFELLVGKVPEGTELDHLCRNRACIRPDHLEPVPHEVNVQRGEAGIANSSKTHCKHGHEFTAANTYHPAGQPNRRACVACQRRANRESMRRRRAAERKE</sequence>
<evidence type="ECO:0000313" key="2">
    <source>
        <dbReference type="EMBL" id="MFF0546965.1"/>
    </source>
</evidence>
<dbReference type="InterPro" id="IPR044930">
    <property type="entry name" value="Homing_endonuclease_His-Me"/>
</dbReference>
<dbReference type="Pfam" id="PF13392">
    <property type="entry name" value="HNH_3"/>
    <property type="match status" value="1"/>
</dbReference>
<dbReference type="InterPro" id="IPR044925">
    <property type="entry name" value="His-Me_finger_sf"/>
</dbReference>
<feature type="domain" description="HNH nuclease" evidence="1">
    <location>
        <begin position="45"/>
        <end position="89"/>
    </location>
</feature>
<name>A0ABW6PWZ8_9NOCA</name>
<dbReference type="InterPro" id="IPR003615">
    <property type="entry name" value="HNH_nuc"/>
</dbReference>
<dbReference type="EMBL" id="JBIAMX010000029">
    <property type="protein sequence ID" value="MFF0546965.1"/>
    <property type="molecule type" value="Genomic_DNA"/>
</dbReference>
<protein>
    <submittedName>
        <fullName evidence="2">HNH endonuclease signature motif containing protein</fullName>
        <ecNumber evidence="2">3.1.-.-</ecNumber>
    </submittedName>
</protein>
<evidence type="ECO:0000313" key="3">
    <source>
        <dbReference type="Proteomes" id="UP001601444"/>
    </source>
</evidence>
<dbReference type="EC" id="3.1.-.-" evidence="2"/>
<proteinExistence type="predicted"/>
<keyword evidence="2" id="KW-0255">Endonuclease</keyword>